<evidence type="ECO:0000256" key="6">
    <source>
        <dbReference type="SAM" id="Phobius"/>
    </source>
</evidence>
<dbReference type="AlphaFoldDB" id="W9W2Q8"/>
<dbReference type="EMBL" id="AMGX01000032">
    <property type="protein sequence ID" value="EXJ59300.1"/>
    <property type="molecule type" value="Genomic_DNA"/>
</dbReference>
<feature type="transmembrane region" description="Helical" evidence="6">
    <location>
        <begin position="50"/>
        <end position="73"/>
    </location>
</feature>
<feature type="domain" description="Major facilitator superfamily (MFS) profile" evidence="7">
    <location>
        <begin position="51"/>
        <end position="507"/>
    </location>
</feature>
<dbReference type="PANTHER" id="PTHR23501">
    <property type="entry name" value="MAJOR FACILITATOR SUPERFAMILY"/>
    <property type="match status" value="1"/>
</dbReference>
<keyword evidence="2" id="KW-0813">Transport</keyword>
<dbReference type="InterPro" id="IPR036259">
    <property type="entry name" value="MFS_trans_sf"/>
</dbReference>
<evidence type="ECO:0000259" key="7">
    <source>
        <dbReference type="PROSITE" id="PS50850"/>
    </source>
</evidence>
<dbReference type="Proteomes" id="UP000019471">
    <property type="component" value="Unassembled WGS sequence"/>
</dbReference>
<feature type="transmembrane region" description="Helical" evidence="6">
    <location>
        <begin position="206"/>
        <end position="225"/>
    </location>
</feature>
<evidence type="ECO:0000256" key="4">
    <source>
        <dbReference type="ARBA" id="ARBA00022989"/>
    </source>
</evidence>
<dbReference type="PROSITE" id="PS50850">
    <property type="entry name" value="MFS"/>
    <property type="match status" value="1"/>
</dbReference>
<evidence type="ECO:0000256" key="1">
    <source>
        <dbReference type="ARBA" id="ARBA00004141"/>
    </source>
</evidence>
<feature type="transmembrane region" description="Helical" evidence="6">
    <location>
        <begin position="408"/>
        <end position="429"/>
    </location>
</feature>
<keyword evidence="9" id="KW-1185">Reference proteome</keyword>
<keyword evidence="5 6" id="KW-0472">Membrane</keyword>
<dbReference type="GO" id="GO:0005886">
    <property type="term" value="C:plasma membrane"/>
    <property type="evidence" value="ECO:0007669"/>
    <property type="project" value="TreeGrafter"/>
</dbReference>
<organism evidence="8 9">
    <name type="scientific">Cladophialophora psammophila CBS 110553</name>
    <dbReference type="NCBI Taxonomy" id="1182543"/>
    <lineage>
        <taxon>Eukaryota</taxon>
        <taxon>Fungi</taxon>
        <taxon>Dikarya</taxon>
        <taxon>Ascomycota</taxon>
        <taxon>Pezizomycotina</taxon>
        <taxon>Eurotiomycetes</taxon>
        <taxon>Chaetothyriomycetidae</taxon>
        <taxon>Chaetothyriales</taxon>
        <taxon>Herpotrichiellaceae</taxon>
        <taxon>Cladophialophora</taxon>
    </lineage>
</organism>
<sequence>MSEKVDAYPVIQEERSSGHELCTMDTNNTVSTGFEETEDENFKYGFTRSVAFVGLALGFYSDNMVASSISSVLTHINAELGPSTAYAWTITAIYTVVSITAPFVGRLGDIFGRRSILILGNVLGVLGCIVSATAKSISTLIVGAVILGLASSMDLLGWAAVGETVPKKYRPVAVGMYEVSITPSAIFGTLIGLTLQDHTALGWRNIYWICLGLHGLAIPLLAFFYHPVNQYIAETGKSKRDQMKSLDYIGTALFAIGLCLFLIGLSFGGTKYPWYSAGTIGPLIIGIVFLVFTGLYEKYTHSPYNIFPHSVMKNYRGFSIVTGVGFLLGMLYYSTLILWPIQIATFYSRNSITIGVYGMSWGWGSIIGAMVMGFIIERVNQARFLLTAVVLLMTVCIGTQAIVGIHTNVASCILVALTGMMLACAVVTTNSIIQLSVPHQYIGVAMGIVTTSRYVGGSVGSTIYQVILSNQLSANLGKNVATALAKAGVPFADIPAIAGAIALGETNSPALAGASPAALGAGVLALKLTYVHAFKIIYLTSIAFGVLGITCAAFSRNIGEFLTNKLDVKTDTSIHLGLHEVHLGGHVLNQDGEEITRTSRVTK</sequence>
<accession>W9W2Q8</accession>
<feature type="transmembrane region" description="Helical" evidence="6">
    <location>
        <begin position="354"/>
        <end position="376"/>
    </location>
</feature>
<dbReference type="InterPro" id="IPR010573">
    <property type="entry name" value="MFS_Str1/Tri12-like"/>
</dbReference>
<dbReference type="InterPro" id="IPR053791">
    <property type="entry name" value="MFS_Tri12-like"/>
</dbReference>
<feature type="transmembrane region" description="Helical" evidence="6">
    <location>
        <begin position="317"/>
        <end position="342"/>
    </location>
</feature>
<evidence type="ECO:0000313" key="8">
    <source>
        <dbReference type="EMBL" id="EXJ59300.1"/>
    </source>
</evidence>
<evidence type="ECO:0000313" key="9">
    <source>
        <dbReference type="Proteomes" id="UP000019471"/>
    </source>
</evidence>
<feature type="transmembrane region" description="Helical" evidence="6">
    <location>
        <begin position="173"/>
        <end position="194"/>
    </location>
</feature>
<reference evidence="8 9" key="1">
    <citation type="submission" date="2013-03" db="EMBL/GenBank/DDBJ databases">
        <title>The Genome Sequence of Cladophialophora psammophila CBS 110553.</title>
        <authorList>
            <consortium name="The Broad Institute Genomics Platform"/>
            <person name="Cuomo C."/>
            <person name="de Hoog S."/>
            <person name="Gorbushina A."/>
            <person name="Walker B."/>
            <person name="Young S.K."/>
            <person name="Zeng Q."/>
            <person name="Gargeya S."/>
            <person name="Fitzgerald M."/>
            <person name="Haas B."/>
            <person name="Abouelleil A."/>
            <person name="Allen A.W."/>
            <person name="Alvarado L."/>
            <person name="Arachchi H.M."/>
            <person name="Berlin A.M."/>
            <person name="Chapman S.B."/>
            <person name="Gainer-Dewar J."/>
            <person name="Goldberg J."/>
            <person name="Griggs A."/>
            <person name="Gujja S."/>
            <person name="Hansen M."/>
            <person name="Howarth C."/>
            <person name="Imamovic A."/>
            <person name="Ireland A."/>
            <person name="Larimer J."/>
            <person name="McCowan C."/>
            <person name="Murphy C."/>
            <person name="Pearson M."/>
            <person name="Poon T.W."/>
            <person name="Priest M."/>
            <person name="Roberts A."/>
            <person name="Saif S."/>
            <person name="Shea T."/>
            <person name="Sisk P."/>
            <person name="Sykes S."/>
            <person name="Wortman J."/>
            <person name="Nusbaum C."/>
            <person name="Birren B."/>
        </authorList>
    </citation>
    <scope>NUCLEOTIDE SEQUENCE [LARGE SCALE GENOMIC DNA]</scope>
    <source>
        <strain evidence="8 9">CBS 110553</strain>
    </source>
</reference>
<evidence type="ECO:0000256" key="5">
    <source>
        <dbReference type="ARBA" id="ARBA00023136"/>
    </source>
</evidence>
<dbReference type="OrthoDB" id="2587356at2759"/>
<feature type="transmembrane region" description="Helical" evidence="6">
    <location>
        <begin position="116"/>
        <end position="134"/>
    </location>
</feature>
<feature type="transmembrane region" description="Helical" evidence="6">
    <location>
        <begin position="536"/>
        <end position="555"/>
    </location>
</feature>
<keyword evidence="4 6" id="KW-1133">Transmembrane helix</keyword>
<dbReference type="SUPFAM" id="SSF103473">
    <property type="entry name" value="MFS general substrate transporter"/>
    <property type="match status" value="1"/>
</dbReference>
<feature type="transmembrane region" description="Helical" evidence="6">
    <location>
        <begin position="383"/>
        <end position="402"/>
    </location>
</feature>
<name>W9W2Q8_9EURO</name>
<comment type="caution">
    <text evidence="8">The sequence shown here is derived from an EMBL/GenBank/DDBJ whole genome shotgun (WGS) entry which is preliminary data.</text>
</comment>
<dbReference type="Gene3D" id="1.20.1250.20">
    <property type="entry name" value="MFS general substrate transporter like domains"/>
    <property type="match status" value="1"/>
</dbReference>
<dbReference type="HOGENOM" id="CLU_000960_25_2_1"/>
<keyword evidence="3 6" id="KW-0812">Transmembrane</keyword>
<dbReference type="InterPro" id="IPR020846">
    <property type="entry name" value="MFS_dom"/>
</dbReference>
<dbReference type="GO" id="GO:0022857">
    <property type="term" value="F:transmembrane transporter activity"/>
    <property type="evidence" value="ECO:0007669"/>
    <property type="project" value="InterPro"/>
</dbReference>
<comment type="subcellular location">
    <subcellularLocation>
        <location evidence="1">Membrane</location>
        <topology evidence="1">Multi-pass membrane protein</topology>
    </subcellularLocation>
</comment>
<feature type="transmembrane region" description="Helical" evidence="6">
    <location>
        <begin position="140"/>
        <end position="161"/>
    </location>
</feature>
<dbReference type="Pfam" id="PF06609">
    <property type="entry name" value="TRI12"/>
    <property type="match status" value="1"/>
</dbReference>
<dbReference type="GeneID" id="19196867"/>
<feature type="transmembrane region" description="Helical" evidence="6">
    <location>
        <begin position="274"/>
        <end position="296"/>
    </location>
</feature>
<protein>
    <recommendedName>
        <fullName evidence="7">Major facilitator superfamily (MFS) profile domain-containing protein</fullName>
    </recommendedName>
</protein>
<dbReference type="RefSeq" id="XP_007750940.1">
    <property type="nucleotide sequence ID" value="XM_007752750.1"/>
</dbReference>
<dbReference type="eggNOG" id="KOG0254">
    <property type="taxonomic scope" value="Eukaryota"/>
</dbReference>
<feature type="transmembrane region" description="Helical" evidence="6">
    <location>
        <begin position="246"/>
        <end position="268"/>
    </location>
</feature>
<gene>
    <name evidence="8" type="ORF">A1O5_12181</name>
</gene>
<feature type="transmembrane region" description="Helical" evidence="6">
    <location>
        <begin position="85"/>
        <end position="104"/>
    </location>
</feature>
<proteinExistence type="predicted"/>
<evidence type="ECO:0000256" key="3">
    <source>
        <dbReference type="ARBA" id="ARBA00022692"/>
    </source>
</evidence>
<dbReference type="CDD" id="cd06179">
    <property type="entry name" value="MFS_TRI12_like"/>
    <property type="match status" value="1"/>
</dbReference>
<evidence type="ECO:0000256" key="2">
    <source>
        <dbReference type="ARBA" id="ARBA00022448"/>
    </source>
</evidence>
<dbReference type="PANTHER" id="PTHR23501:SF109">
    <property type="entry name" value="MAJOR FACILITATOR SUPERFAMILY (MFS) PROFILE DOMAIN-CONTAINING PROTEIN-RELATED"/>
    <property type="match status" value="1"/>
</dbReference>